<feature type="compositionally biased region" description="Polar residues" evidence="1">
    <location>
        <begin position="1"/>
        <end position="17"/>
    </location>
</feature>
<dbReference type="Proteomes" id="UP000324021">
    <property type="component" value="Unassembled WGS sequence"/>
</dbReference>
<organism evidence="2 3">
    <name type="scientific">Natrinema hispanicum</name>
    <dbReference type="NCBI Taxonomy" id="392421"/>
    <lineage>
        <taxon>Archaea</taxon>
        <taxon>Methanobacteriati</taxon>
        <taxon>Methanobacteriota</taxon>
        <taxon>Stenosarchaea group</taxon>
        <taxon>Halobacteria</taxon>
        <taxon>Halobacteriales</taxon>
        <taxon>Natrialbaceae</taxon>
        <taxon>Natrinema</taxon>
    </lineage>
</organism>
<protein>
    <submittedName>
        <fullName evidence="2">Uncharacterized protein</fullName>
    </submittedName>
</protein>
<sequence>MSTNADTPDTSANPSKDSPTRPGQDGHEPVQDDNSDESSNNPPTHGLPTHGVGRFLWEIDKDTPVGELGERYRAWRDGDENATLEGWV</sequence>
<dbReference type="RefSeq" id="WP_149782602.1">
    <property type="nucleotide sequence ID" value="NZ_FMZP01000050.1"/>
</dbReference>
<proteinExistence type="predicted"/>
<evidence type="ECO:0000313" key="2">
    <source>
        <dbReference type="EMBL" id="SDD80088.1"/>
    </source>
</evidence>
<dbReference type="EMBL" id="FMZP01000050">
    <property type="protein sequence ID" value="SDD80088.1"/>
    <property type="molecule type" value="Genomic_DNA"/>
</dbReference>
<reference evidence="2 3" key="1">
    <citation type="submission" date="2016-10" db="EMBL/GenBank/DDBJ databases">
        <authorList>
            <person name="Varghese N."/>
            <person name="Submissions S."/>
        </authorList>
    </citation>
    <scope>NUCLEOTIDE SEQUENCE [LARGE SCALE GENOMIC DNA]</scope>
    <source>
        <strain evidence="2 3">CDM_1</strain>
    </source>
</reference>
<gene>
    <name evidence="2" type="ORF">SAMN05192552_105016</name>
</gene>
<feature type="region of interest" description="Disordered" evidence="1">
    <location>
        <begin position="1"/>
        <end position="55"/>
    </location>
</feature>
<evidence type="ECO:0000313" key="3">
    <source>
        <dbReference type="Proteomes" id="UP000324021"/>
    </source>
</evidence>
<evidence type="ECO:0000256" key="1">
    <source>
        <dbReference type="SAM" id="MobiDB-lite"/>
    </source>
</evidence>
<name>A0A1G6XPI8_9EURY</name>
<dbReference type="AlphaFoldDB" id="A0A1G6XPI8"/>
<accession>A0A1G6XPI8</accession>